<protein>
    <recommendedName>
        <fullName evidence="11">dihydropyrimidinase</fullName>
        <ecNumber evidence="11">3.5.2.2</ecNumber>
    </recommendedName>
</protein>
<keyword evidence="4" id="KW-0813">Transport</keyword>
<gene>
    <name evidence="14" type="ORF">IscW_ISCW010603</name>
</gene>
<dbReference type="GO" id="GO:0006208">
    <property type="term" value="P:pyrimidine nucleobase catabolic process"/>
    <property type="evidence" value="ECO:0000318"/>
    <property type="project" value="GO_Central"/>
</dbReference>
<dbReference type="GO" id="GO:0015293">
    <property type="term" value="F:symporter activity"/>
    <property type="evidence" value="ECO:0007669"/>
    <property type="project" value="InterPro"/>
</dbReference>
<reference evidence="14 16" key="1">
    <citation type="submission" date="2008-03" db="EMBL/GenBank/DDBJ databases">
        <title>Annotation of Ixodes scapularis.</title>
        <authorList>
            <consortium name="Ixodes scapularis Genome Project Consortium"/>
            <person name="Caler E."/>
            <person name="Hannick L.I."/>
            <person name="Bidwell S."/>
            <person name="Joardar V."/>
            <person name="Thiagarajan M."/>
            <person name="Amedeo P."/>
            <person name="Galinsky K.J."/>
            <person name="Schobel S."/>
            <person name="Inman J."/>
            <person name="Hostetler J."/>
            <person name="Miller J."/>
            <person name="Hammond M."/>
            <person name="Megy K."/>
            <person name="Lawson D."/>
            <person name="Kodira C."/>
            <person name="Sutton G."/>
            <person name="Meyer J."/>
            <person name="Hill C.A."/>
            <person name="Birren B."/>
            <person name="Nene V."/>
            <person name="Collins F."/>
            <person name="Alarcon-Chaidez F."/>
            <person name="Wikel S."/>
            <person name="Strausberg R."/>
        </authorList>
    </citation>
    <scope>NUCLEOTIDE SEQUENCE [LARGE SCALE GENOMIC DNA]</scope>
    <source>
        <strain evidence="16">Wikel</strain>
        <strain evidence="14">Wikel colony</strain>
    </source>
</reference>
<dbReference type="Proteomes" id="UP000001555">
    <property type="component" value="Unassembled WGS sequence"/>
</dbReference>
<feature type="transmembrane region" description="Helical" evidence="12">
    <location>
        <begin position="761"/>
        <end position="788"/>
    </location>
</feature>
<feature type="transmembrane region" description="Helical" evidence="12">
    <location>
        <begin position="794"/>
        <end position="811"/>
    </location>
</feature>
<dbReference type="OrthoDB" id="10258955at2759"/>
<dbReference type="InterPro" id="IPR050378">
    <property type="entry name" value="Metallo-dep_Hydrolases_sf"/>
</dbReference>
<keyword evidence="7 14" id="KW-0378">Hydrolase</keyword>
<evidence type="ECO:0000256" key="4">
    <source>
        <dbReference type="ARBA" id="ARBA00022448"/>
    </source>
</evidence>
<evidence type="ECO:0007829" key="17">
    <source>
        <dbReference type="PeptideAtlas" id="B7Q581"/>
    </source>
</evidence>
<dbReference type="PaxDb" id="6945-B7Q581"/>
<dbReference type="CDD" id="cd01314">
    <property type="entry name" value="D-HYD"/>
    <property type="match status" value="1"/>
</dbReference>
<evidence type="ECO:0000256" key="7">
    <source>
        <dbReference type="ARBA" id="ARBA00022801"/>
    </source>
</evidence>
<dbReference type="HOGENOM" id="CLU_347577_0_0_1"/>
<dbReference type="SUPFAM" id="SSF51338">
    <property type="entry name" value="Composite domain of metallo-dependent hydrolases"/>
    <property type="match status" value="1"/>
</dbReference>
<evidence type="ECO:0000313" key="15">
    <source>
        <dbReference type="EnsemblMetazoa" id="ISCW010603-PA"/>
    </source>
</evidence>
<dbReference type="Gene3D" id="3.20.20.140">
    <property type="entry name" value="Metal-dependent hydrolases"/>
    <property type="match status" value="1"/>
</dbReference>
<evidence type="ECO:0000256" key="3">
    <source>
        <dbReference type="ARBA" id="ARBA00008829"/>
    </source>
</evidence>
<dbReference type="VEuPathDB" id="VectorBase:ISCP_002438"/>
<comment type="subcellular location">
    <subcellularLocation>
        <location evidence="2">Membrane</location>
        <topology evidence="2">Multi-pass membrane protein</topology>
    </subcellularLocation>
</comment>
<reference evidence="15" key="2">
    <citation type="submission" date="2020-05" db="UniProtKB">
        <authorList>
            <consortium name="EnsemblMetazoa"/>
        </authorList>
    </citation>
    <scope>IDENTIFICATION</scope>
    <source>
        <strain evidence="15">wikel</strain>
    </source>
</reference>
<evidence type="ECO:0000256" key="5">
    <source>
        <dbReference type="ARBA" id="ARBA00022692"/>
    </source>
</evidence>
<evidence type="ECO:0000313" key="14">
    <source>
        <dbReference type="EMBL" id="EEC14003.1"/>
    </source>
</evidence>
<evidence type="ECO:0000256" key="2">
    <source>
        <dbReference type="ARBA" id="ARBA00004141"/>
    </source>
</evidence>
<sequence>MSSYQGGTSTLPHHSPEIQRSLAERVDAVLPMLMAAGLLSGIALGALLKTVWSPWSSRHVMYISFPGELFLRIMCGISMPLTCSSIIAAVGGSSIRLVAKLGFRALLVALLSKVLAAATGVFVAYALSPGSGVKLAQSPPAIAPPAKLTGLLFDRFLDGLRNMFPSNVAEACVYTRDDRVPGKDGTKSPPRFMSRDSMPQWKRHSFKDDDELYVKSSSNLVAARPYGGQSESAQTRLHIKGGKIVNDDMILDGDVYIEDGIIRQVGKDLTIPGGTKTIEAKGKLVIPGGIDVSTHFQLPLPSGIRSADDFYTGTRAAVAGGTTMIVDCVLDTTCSPLEAFEKWKSWADEKVCCDYGLQLAVTSFDPKTKEELETLVKEKGVNTFRAYLSMDSLMLSDVDFVHLLEVSKHLGALTTVHAENGLVIAENQKRIQALGITGPEGVLYSQPEEAEAEATLRAIVLANQVSTPLLVSPVMSKGAADVIVKKRNDGCVVFGEPTAASLGTDGSHYFNKCWAHAAAHVTSPPLSADPSTAGRLMDLLGCGDLHTTGSHHCTYTMAQKAVGCDNFTKIPHGVNGVEERMLVVWEKGVMTGKMDACRFVAVTSTNAAKMFNMYPKKGRIQVGSDADVVIWDPKELVSISKKSHNSVSDFNIFEGLEVRGGPCCVVSHGHVVLEEGQLKFGLTKVTATNYTGLVCFGVLVGLVLAGLRDHHNVVLNVFVSLSNALMTASYVVMWYSPVAICSVSAGLVVASGNLEAIVGQLFAFVLAVAVALALHTLVTMPGLLLVFWRRPLVPFLYHVTFPLAMAFGTSSR</sequence>
<feature type="transmembrane region" description="Helical" evidence="12">
    <location>
        <begin position="28"/>
        <end position="48"/>
    </location>
</feature>
<dbReference type="EC" id="3.5.2.2" evidence="11"/>
<dbReference type="EMBL" id="DS860105">
    <property type="protein sequence ID" value="EEC14003.1"/>
    <property type="molecule type" value="Genomic_DNA"/>
</dbReference>
<dbReference type="PRINTS" id="PR00173">
    <property type="entry name" value="EDTRNSPORT"/>
</dbReference>
<dbReference type="InterPro" id="IPR001991">
    <property type="entry name" value="Na-dicarboxylate_symporter"/>
</dbReference>
<dbReference type="Pfam" id="PF00375">
    <property type="entry name" value="SDF"/>
    <property type="match status" value="2"/>
</dbReference>
<dbReference type="NCBIfam" id="TIGR02033">
    <property type="entry name" value="D-hydantoinase"/>
    <property type="match status" value="1"/>
</dbReference>
<dbReference type="FunFam" id="3.20.20.140:FF:000076">
    <property type="entry name" value="Dihydropyrimidinase like 2"/>
    <property type="match status" value="1"/>
</dbReference>
<dbReference type="EMBL" id="ABJB010303971">
    <property type="status" value="NOT_ANNOTATED_CDS"/>
    <property type="molecule type" value="Genomic_DNA"/>
</dbReference>
<keyword evidence="9 12" id="KW-0472">Membrane</keyword>
<dbReference type="Gene3D" id="2.30.40.10">
    <property type="entry name" value="Urease, subunit C, domain 1"/>
    <property type="match status" value="1"/>
</dbReference>
<dbReference type="InterPro" id="IPR032466">
    <property type="entry name" value="Metal_Hydrolase"/>
</dbReference>
<comment type="similarity">
    <text evidence="3">Belongs to the metallo-dependent hydrolases superfamily. Hydantoinase/dihydropyrimidinase family.</text>
</comment>
<dbReference type="SUPFAM" id="SSF118215">
    <property type="entry name" value="Proton glutamate symport protein"/>
    <property type="match status" value="2"/>
</dbReference>
<dbReference type="InterPro" id="IPR036458">
    <property type="entry name" value="Na:dicarbo_symporter_sf"/>
</dbReference>
<proteinExistence type="evidence at protein level"/>
<comment type="cofactor">
    <cofactor evidence="1">
        <name>Zn(2+)</name>
        <dbReference type="ChEBI" id="CHEBI:29105"/>
    </cofactor>
</comment>
<dbReference type="VEuPathDB" id="VectorBase:ISCW010603"/>
<evidence type="ECO:0000259" key="13">
    <source>
        <dbReference type="Pfam" id="PF01979"/>
    </source>
</evidence>
<keyword evidence="6" id="KW-0479">Metal-binding</keyword>
<dbReference type="PANTHER" id="PTHR11647">
    <property type="entry name" value="HYDRANTOINASE/DIHYDROPYRIMIDINASE FAMILY MEMBER"/>
    <property type="match status" value="1"/>
</dbReference>
<dbReference type="STRING" id="6945.B7Q581"/>
<feature type="transmembrane region" description="Helical" evidence="12">
    <location>
        <begin position="69"/>
        <end position="91"/>
    </location>
</feature>
<dbReference type="SUPFAM" id="SSF51556">
    <property type="entry name" value="Metallo-dependent hydrolases"/>
    <property type="match status" value="1"/>
</dbReference>
<evidence type="ECO:0000256" key="12">
    <source>
        <dbReference type="SAM" id="Phobius"/>
    </source>
</evidence>
<name>B7Q581_IXOSC</name>
<evidence type="ECO:0000256" key="9">
    <source>
        <dbReference type="ARBA" id="ARBA00023136"/>
    </source>
</evidence>
<dbReference type="Pfam" id="PF01979">
    <property type="entry name" value="Amidohydro_1"/>
    <property type="match status" value="1"/>
</dbReference>
<accession>B7Q581</accession>
<comment type="catalytic activity">
    <reaction evidence="10">
        <text>5,6-dihydrouracil + H2O = 3-(carbamoylamino)propanoate + H(+)</text>
        <dbReference type="Rhea" id="RHEA:16121"/>
        <dbReference type="ChEBI" id="CHEBI:11892"/>
        <dbReference type="ChEBI" id="CHEBI:15377"/>
        <dbReference type="ChEBI" id="CHEBI:15378"/>
        <dbReference type="ChEBI" id="CHEBI:15901"/>
        <dbReference type="EC" id="3.5.2.2"/>
    </reaction>
</comment>
<dbReference type="EMBL" id="ABJB010842295">
    <property type="status" value="NOT_ANNOTATED_CDS"/>
    <property type="molecule type" value="Genomic_DNA"/>
</dbReference>
<evidence type="ECO:0000256" key="1">
    <source>
        <dbReference type="ARBA" id="ARBA00001947"/>
    </source>
</evidence>
<dbReference type="FunCoup" id="B7Q581">
    <property type="interactions" value="314"/>
</dbReference>
<organism>
    <name type="scientific">Ixodes scapularis</name>
    <name type="common">Black-legged tick</name>
    <name type="synonym">Deer tick</name>
    <dbReference type="NCBI Taxonomy" id="6945"/>
    <lineage>
        <taxon>Eukaryota</taxon>
        <taxon>Metazoa</taxon>
        <taxon>Ecdysozoa</taxon>
        <taxon>Arthropoda</taxon>
        <taxon>Chelicerata</taxon>
        <taxon>Arachnida</taxon>
        <taxon>Acari</taxon>
        <taxon>Parasitiformes</taxon>
        <taxon>Ixodida</taxon>
        <taxon>Ixodoidea</taxon>
        <taxon>Ixodidae</taxon>
        <taxon>Ixodinae</taxon>
        <taxon>Ixodes</taxon>
    </lineage>
</organism>
<dbReference type="EMBL" id="ABJB010896343">
    <property type="status" value="NOT_ANNOTATED_CDS"/>
    <property type="molecule type" value="Genomic_DNA"/>
</dbReference>
<keyword evidence="5 12" id="KW-0812">Transmembrane</keyword>
<dbReference type="InParanoid" id="B7Q581"/>
<dbReference type="EMBL" id="ABJB010839755">
    <property type="status" value="NOT_ANNOTATED_CDS"/>
    <property type="molecule type" value="Genomic_DNA"/>
</dbReference>
<dbReference type="EnsemblMetazoa" id="ISCW010603-RA">
    <property type="protein sequence ID" value="ISCW010603-PA"/>
    <property type="gene ID" value="ISCW010603"/>
</dbReference>
<dbReference type="GO" id="GO:0046872">
    <property type="term" value="F:metal ion binding"/>
    <property type="evidence" value="ECO:0007669"/>
    <property type="project" value="UniProtKB-KW"/>
</dbReference>
<evidence type="ECO:0000256" key="8">
    <source>
        <dbReference type="ARBA" id="ARBA00022989"/>
    </source>
</evidence>
<dbReference type="VEuPathDB" id="VectorBase:ISCI010603"/>
<evidence type="ECO:0000313" key="16">
    <source>
        <dbReference type="Proteomes" id="UP000001555"/>
    </source>
</evidence>
<dbReference type="VEuPathDB" id="VectorBase:ISCP_017154"/>
<evidence type="ECO:0000256" key="11">
    <source>
        <dbReference type="ARBA" id="ARBA00039113"/>
    </source>
</evidence>
<evidence type="ECO:0000256" key="6">
    <source>
        <dbReference type="ARBA" id="ARBA00022723"/>
    </source>
</evidence>
<keyword evidence="8 12" id="KW-1133">Transmembrane helix</keyword>
<keyword evidence="16" id="KW-1185">Reference proteome</keyword>
<dbReference type="InterPro" id="IPR006680">
    <property type="entry name" value="Amidohydro-rel"/>
</dbReference>
<keyword evidence="17" id="KW-1267">Proteomics identification</keyword>
<dbReference type="GO" id="GO:0004157">
    <property type="term" value="F:dihydropyrimidinase activity"/>
    <property type="evidence" value="ECO:0000318"/>
    <property type="project" value="GO_Central"/>
</dbReference>
<dbReference type="PANTHER" id="PTHR11647:SF1">
    <property type="entry name" value="COLLAPSIN RESPONSE MEDIATOR PROTEIN"/>
    <property type="match status" value="1"/>
</dbReference>
<feature type="domain" description="Amidohydrolase-related" evidence="13">
    <location>
        <begin position="284"/>
        <end position="671"/>
    </location>
</feature>
<dbReference type="Gene3D" id="1.10.3860.10">
    <property type="entry name" value="Sodium:dicarboxylate symporter"/>
    <property type="match status" value="1"/>
</dbReference>
<evidence type="ECO:0000256" key="10">
    <source>
        <dbReference type="ARBA" id="ARBA00036696"/>
    </source>
</evidence>
<dbReference type="GO" id="GO:0016020">
    <property type="term" value="C:membrane"/>
    <property type="evidence" value="ECO:0007669"/>
    <property type="project" value="UniProtKB-SubCell"/>
</dbReference>
<feature type="transmembrane region" description="Helical" evidence="12">
    <location>
        <begin position="103"/>
        <end position="127"/>
    </location>
</feature>
<dbReference type="InterPro" id="IPR011059">
    <property type="entry name" value="Metal-dep_hydrolase_composite"/>
</dbReference>
<feature type="transmembrane region" description="Helical" evidence="12">
    <location>
        <begin position="687"/>
        <end position="707"/>
    </location>
</feature>
<dbReference type="VEuPathDB" id="VectorBase:ISCI024158"/>
<dbReference type="GO" id="GO:0005829">
    <property type="term" value="C:cytosol"/>
    <property type="evidence" value="ECO:0000318"/>
    <property type="project" value="GO_Central"/>
</dbReference>
<dbReference type="InterPro" id="IPR011778">
    <property type="entry name" value="Hydantoinase/dihydroPyrase"/>
</dbReference>
<dbReference type="AlphaFoldDB" id="B7Q581"/>